<dbReference type="EMBL" id="KZ308604">
    <property type="protein sequence ID" value="KAG8232223.1"/>
    <property type="molecule type" value="Genomic_DNA"/>
</dbReference>
<evidence type="ECO:0000313" key="2">
    <source>
        <dbReference type="Proteomes" id="UP000792457"/>
    </source>
</evidence>
<name>A0A8K0KDA0_LADFU</name>
<accession>A0A8K0KDA0</accession>
<protein>
    <submittedName>
        <fullName evidence="1">Uncharacterized protein</fullName>
    </submittedName>
</protein>
<reference evidence="1" key="2">
    <citation type="submission" date="2017-10" db="EMBL/GenBank/DDBJ databases">
        <title>Ladona fulva Genome sequencing and assembly.</title>
        <authorList>
            <person name="Murali S."/>
            <person name="Richards S."/>
            <person name="Bandaranaike D."/>
            <person name="Bellair M."/>
            <person name="Blankenburg K."/>
            <person name="Chao H."/>
            <person name="Dinh H."/>
            <person name="Doddapaneni H."/>
            <person name="Dugan-Rocha S."/>
            <person name="Elkadiri S."/>
            <person name="Gnanaolivu R."/>
            <person name="Hernandez B."/>
            <person name="Skinner E."/>
            <person name="Javaid M."/>
            <person name="Lee S."/>
            <person name="Li M."/>
            <person name="Ming W."/>
            <person name="Munidasa M."/>
            <person name="Muniz J."/>
            <person name="Nguyen L."/>
            <person name="Hughes D."/>
            <person name="Osuji N."/>
            <person name="Pu L.-L."/>
            <person name="Puazo M."/>
            <person name="Qu C."/>
            <person name="Quiroz J."/>
            <person name="Raj R."/>
            <person name="Weissenberger G."/>
            <person name="Xin Y."/>
            <person name="Zou X."/>
            <person name="Han Y."/>
            <person name="Worley K."/>
            <person name="Muzny D."/>
            <person name="Gibbs R."/>
        </authorList>
    </citation>
    <scope>NUCLEOTIDE SEQUENCE</scope>
    <source>
        <strain evidence="1">Sampled in the wild</strain>
    </source>
</reference>
<organism evidence="1 2">
    <name type="scientific">Ladona fulva</name>
    <name type="common">Scarce chaser dragonfly</name>
    <name type="synonym">Libellula fulva</name>
    <dbReference type="NCBI Taxonomy" id="123851"/>
    <lineage>
        <taxon>Eukaryota</taxon>
        <taxon>Metazoa</taxon>
        <taxon>Ecdysozoa</taxon>
        <taxon>Arthropoda</taxon>
        <taxon>Hexapoda</taxon>
        <taxon>Insecta</taxon>
        <taxon>Pterygota</taxon>
        <taxon>Palaeoptera</taxon>
        <taxon>Odonata</taxon>
        <taxon>Epiprocta</taxon>
        <taxon>Anisoptera</taxon>
        <taxon>Libelluloidea</taxon>
        <taxon>Libellulidae</taxon>
        <taxon>Ladona</taxon>
    </lineage>
</organism>
<sequence length="202" mass="23149">MEDFLSKQNALHGRIARSFTNFKKEAAAKMTVGACQVRMANLDHCWDVFNEHHNAMLDRKDVDFKHSYFTDDVFGQAEETYLNWKAPHFGGTWEAARGEAIRYGRTQVAEEKVREPGWPHFCEVMAKVKDEEVKELLCSWKGQRGDKYSVEKTSLLHVVHSAIILHHGMGATTEDTVKGRIQNWLKQAGRQRIQSSVGEDEN</sequence>
<proteinExistence type="predicted"/>
<keyword evidence="2" id="KW-1185">Reference proteome</keyword>
<evidence type="ECO:0000313" key="1">
    <source>
        <dbReference type="EMBL" id="KAG8232223.1"/>
    </source>
</evidence>
<reference evidence="1" key="1">
    <citation type="submission" date="2013-04" db="EMBL/GenBank/DDBJ databases">
        <authorList>
            <person name="Qu J."/>
            <person name="Murali S.C."/>
            <person name="Bandaranaike D."/>
            <person name="Bellair M."/>
            <person name="Blankenburg K."/>
            <person name="Chao H."/>
            <person name="Dinh H."/>
            <person name="Doddapaneni H."/>
            <person name="Downs B."/>
            <person name="Dugan-Rocha S."/>
            <person name="Elkadiri S."/>
            <person name="Gnanaolivu R.D."/>
            <person name="Hernandez B."/>
            <person name="Javaid M."/>
            <person name="Jayaseelan J.C."/>
            <person name="Lee S."/>
            <person name="Li M."/>
            <person name="Ming W."/>
            <person name="Munidasa M."/>
            <person name="Muniz J."/>
            <person name="Nguyen L."/>
            <person name="Ongeri F."/>
            <person name="Osuji N."/>
            <person name="Pu L.-L."/>
            <person name="Puazo M."/>
            <person name="Qu C."/>
            <person name="Quiroz J."/>
            <person name="Raj R."/>
            <person name="Weissenberger G."/>
            <person name="Xin Y."/>
            <person name="Zou X."/>
            <person name="Han Y."/>
            <person name="Richards S."/>
            <person name="Worley K."/>
            <person name="Muzny D."/>
            <person name="Gibbs R."/>
        </authorList>
    </citation>
    <scope>NUCLEOTIDE SEQUENCE</scope>
    <source>
        <strain evidence="1">Sampled in the wild</strain>
    </source>
</reference>
<dbReference type="AlphaFoldDB" id="A0A8K0KDA0"/>
<dbReference type="OrthoDB" id="10069532at2759"/>
<comment type="caution">
    <text evidence="1">The sequence shown here is derived from an EMBL/GenBank/DDBJ whole genome shotgun (WGS) entry which is preliminary data.</text>
</comment>
<gene>
    <name evidence="1" type="ORF">J437_LFUL011967</name>
</gene>
<dbReference type="Proteomes" id="UP000792457">
    <property type="component" value="Unassembled WGS sequence"/>
</dbReference>